<sequence>MSGAYTRFGFGGVCGKLHPVEDEVTGTPFSAASAASAASTARDAAEIRGRIAACFSLIELRRFSDELGVTGISWDRGIKEAAHELVRRFEQRGELWSLVAHLRDARPLVEWPDLRTVPPPSSIAHTAADIPRPAPLPKLTPIPVPIPTEAPTLAPPIPPTTRTPVTPASPFAAAPLVGAGARAASTGRAAAAARAPTSAARRIDPRVLLAALGLVVASLVVAFLMGRASSDPAEAAAPSSEAPPAPQLRPEGLATRAAAAVDRRVEAVARVCEIPPGPADDVMRRAFERCGPALPPSPQRPAGAGARGAEAAPAEQATRPPPPSSAAAPRAPEAGGKAGCVGACERRHRACKATQCGREPTQSSQYQRYQSCLSDCLEQASKCRLGCL</sequence>
<evidence type="ECO:0000313" key="4">
    <source>
        <dbReference type="Proteomes" id="UP000238348"/>
    </source>
</evidence>
<gene>
    <name evidence="3" type="ORF">SOCE26_070810</name>
</gene>
<keyword evidence="2" id="KW-0812">Transmembrane</keyword>
<organism evidence="3 4">
    <name type="scientific">Sorangium cellulosum</name>
    <name type="common">Polyangium cellulosum</name>
    <dbReference type="NCBI Taxonomy" id="56"/>
    <lineage>
        <taxon>Bacteria</taxon>
        <taxon>Pseudomonadati</taxon>
        <taxon>Myxococcota</taxon>
        <taxon>Polyangia</taxon>
        <taxon>Polyangiales</taxon>
        <taxon>Polyangiaceae</taxon>
        <taxon>Sorangium</taxon>
    </lineage>
</organism>
<keyword evidence="2" id="KW-1133">Transmembrane helix</keyword>
<feature type="transmembrane region" description="Helical" evidence="2">
    <location>
        <begin position="207"/>
        <end position="226"/>
    </location>
</feature>
<evidence type="ECO:0000256" key="1">
    <source>
        <dbReference type="SAM" id="MobiDB-lite"/>
    </source>
</evidence>
<name>A0A2L0F216_SORCE</name>
<keyword evidence="2" id="KW-0472">Membrane</keyword>
<dbReference type="AlphaFoldDB" id="A0A2L0F216"/>
<accession>A0A2L0F216</accession>
<reference evidence="3 4" key="1">
    <citation type="submission" date="2015-09" db="EMBL/GenBank/DDBJ databases">
        <title>Sorangium comparison.</title>
        <authorList>
            <person name="Zaburannyi N."/>
            <person name="Bunk B."/>
            <person name="Overmann J."/>
            <person name="Mueller R."/>
        </authorList>
    </citation>
    <scope>NUCLEOTIDE SEQUENCE [LARGE SCALE GENOMIC DNA]</scope>
    <source>
        <strain evidence="3 4">So ce26</strain>
    </source>
</reference>
<evidence type="ECO:0000313" key="3">
    <source>
        <dbReference type="EMBL" id="AUX45587.1"/>
    </source>
</evidence>
<feature type="compositionally biased region" description="Low complexity" evidence="1">
    <location>
        <begin position="300"/>
        <end position="318"/>
    </location>
</feature>
<protein>
    <submittedName>
        <fullName evidence="3">Uncharacterized protein</fullName>
    </submittedName>
</protein>
<feature type="region of interest" description="Disordered" evidence="1">
    <location>
        <begin position="289"/>
        <end position="335"/>
    </location>
</feature>
<feature type="compositionally biased region" description="Low complexity" evidence="1">
    <location>
        <begin position="325"/>
        <end position="334"/>
    </location>
</feature>
<evidence type="ECO:0000256" key="2">
    <source>
        <dbReference type="SAM" id="Phobius"/>
    </source>
</evidence>
<proteinExistence type="predicted"/>
<dbReference type="Proteomes" id="UP000238348">
    <property type="component" value="Chromosome"/>
</dbReference>
<dbReference type="EMBL" id="CP012673">
    <property type="protein sequence ID" value="AUX45587.1"/>
    <property type="molecule type" value="Genomic_DNA"/>
</dbReference>